<dbReference type="HOGENOM" id="CLU_028393_2_2_11"/>
<gene>
    <name evidence="9" type="primary">alr</name>
    <name evidence="9" type="ordered locus">PACID_31080</name>
</gene>
<feature type="active site" description="Proton acceptor; specific for D-alanine" evidence="4">
    <location>
        <position position="58"/>
    </location>
</feature>
<dbReference type="InterPro" id="IPR029066">
    <property type="entry name" value="PLP-binding_barrel"/>
</dbReference>
<comment type="function">
    <text evidence="4">Catalyzes the interconversion of L-alanine and D-alanine. May also act on other amino acids.</text>
</comment>
<dbReference type="CDD" id="cd00430">
    <property type="entry name" value="PLPDE_III_AR"/>
    <property type="match status" value="1"/>
</dbReference>
<dbReference type="Pfam" id="PF01168">
    <property type="entry name" value="Ala_racemase_N"/>
    <property type="match status" value="1"/>
</dbReference>
<reference evidence="9 10" key="1">
    <citation type="journal article" date="2012" name="BMC Genomics">
        <title>The genome sequence of Propionibacterium acidipropionici provides insights into its biotechnological and industrial potential.</title>
        <authorList>
            <person name="Parizzi L.P."/>
            <person name="Grassi M.C."/>
            <person name="Llerena L.A."/>
            <person name="Carazzolle M.F."/>
            <person name="Queiroz V.L."/>
            <person name="Lunardi I."/>
            <person name="Zeidler A.F."/>
            <person name="Teixeira P.J."/>
            <person name="Mieczkowski P."/>
            <person name="Rincones J."/>
            <person name="Pereira G.A."/>
        </authorList>
    </citation>
    <scope>NUCLEOTIDE SEQUENCE [LARGE SCALE GENOMIC DNA]</scope>
    <source>
        <strain evidence="10">ATCC 4875 / DSM 20272 / JCM 6432 / NBRC 12425 / NCIMB 8070</strain>
    </source>
</reference>
<keyword evidence="2 4" id="KW-0663">Pyridoxal phosphate</keyword>
<dbReference type="NCBIfam" id="TIGR00492">
    <property type="entry name" value="alr"/>
    <property type="match status" value="1"/>
</dbReference>
<dbReference type="GO" id="GO:0030170">
    <property type="term" value="F:pyridoxal phosphate binding"/>
    <property type="evidence" value="ECO:0007669"/>
    <property type="project" value="UniProtKB-UniRule"/>
</dbReference>
<dbReference type="AlphaFoldDB" id="K7S0N4"/>
<feature type="binding site" evidence="4 6">
    <location>
        <position position="339"/>
    </location>
    <ligand>
        <name>substrate</name>
    </ligand>
</feature>
<dbReference type="EMBL" id="CP003493">
    <property type="protein sequence ID" value="AFV90868.1"/>
    <property type="molecule type" value="Genomic_DNA"/>
</dbReference>
<dbReference type="Gene3D" id="2.40.37.10">
    <property type="entry name" value="Lyase, Ornithine Decarboxylase, Chain A, domain 1"/>
    <property type="match status" value="1"/>
</dbReference>
<dbReference type="InterPro" id="IPR001608">
    <property type="entry name" value="Ala_racemase_N"/>
</dbReference>
<evidence type="ECO:0000259" key="8">
    <source>
        <dbReference type="SMART" id="SM01005"/>
    </source>
</evidence>
<feature type="active site" description="Proton acceptor; specific for L-alanine" evidence="4">
    <location>
        <position position="291"/>
    </location>
</feature>
<dbReference type="GO" id="GO:0030632">
    <property type="term" value="P:D-alanine biosynthetic process"/>
    <property type="evidence" value="ECO:0007669"/>
    <property type="project" value="UniProtKB-UniRule"/>
</dbReference>
<dbReference type="PROSITE" id="PS00395">
    <property type="entry name" value="ALANINE_RACEMASE"/>
    <property type="match status" value="1"/>
</dbReference>
<feature type="compositionally biased region" description="Low complexity" evidence="7">
    <location>
        <begin position="9"/>
        <end position="26"/>
    </location>
</feature>
<dbReference type="GO" id="GO:0008784">
    <property type="term" value="F:alanine racemase activity"/>
    <property type="evidence" value="ECO:0007669"/>
    <property type="project" value="UniProtKB-UniRule"/>
</dbReference>
<dbReference type="SUPFAM" id="SSF50621">
    <property type="entry name" value="Alanine racemase C-terminal domain-like"/>
    <property type="match status" value="1"/>
</dbReference>
<comment type="pathway">
    <text evidence="4">Amino-acid biosynthesis; D-alanine biosynthesis; D-alanine from L-alanine: step 1/1.</text>
</comment>
<dbReference type="EC" id="5.1.1.1" evidence="4"/>
<feature type="binding site" evidence="4 6">
    <location>
        <position position="157"/>
    </location>
    <ligand>
        <name>substrate</name>
    </ligand>
</feature>
<evidence type="ECO:0000256" key="4">
    <source>
        <dbReference type="HAMAP-Rule" id="MF_01201"/>
    </source>
</evidence>
<dbReference type="UniPathway" id="UPA00042">
    <property type="reaction ID" value="UER00497"/>
</dbReference>
<evidence type="ECO:0000313" key="9">
    <source>
        <dbReference type="EMBL" id="AFV90868.1"/>
    </source>
</evidence>
<evidence type="ECO:0000256" key="1">
    <source>
        <dbReference type="ARBA" id="ARBA00001933"/>
    </source>
</evidence>
<organism evidence="9 10">
    <name type="scientific">Acidipropionibacterium acidipropionici (strain ATCC 4875 / DSM 20272 / JCM 6432 / NBRC 12425 / NCIMB 8070 / 4)</name>
    <name type="common">Propionibacterium acidipropionici</name>
    <dbReference type="NCBI Taxonomy" id="1171373"/>
    <lineage>
        <taxon>Bacteria</taxon>
        <taxon>Bacillati</taxon>
        <taxon>Actinomycetota</taxon>
        <taxon>Actinomycetes</taxon>
        <taxon>Propionibacteriales</taxon>
        <taxon>Propionibacteriaceae</taxon>
        <taxon>Acidipropionibacterium</taxon>
    </lineage>
</organism>
<evidence type="ECO:0000256" key="5">
    <source>
        <dbReference type="PIRSR" id="PIRSR600821-50"/>
    </source>
</evidence>
<dbReference type="RefSeq" id="WP_015071762.1">
    <property type="nucleotide sequence ID" value="NC_019395.1"/>
</dbReference>
<dbReference type="InterPro" id="IPR009006">
    <property type="entry name" value="Ala_racemase/Decarboxylase_C"/>
</dbReference>
<comment type="cofactor">
    <cofactor evidence="1 4 5">
        <name>pyridoxal 5'-phosphate</name>
        <dbReference type="ChEBI" id="CHEBI:597326"/>
    </cofactor>
</comment>
<name>K7S0N4_ACIA4</name>
<dbReference type="GO" id="GO:0005829">
    <property type="term" value="C:cytosol"/>
    <property type="evidence" value="ECO:0007669"/>
    <property type="project" value="TreeGrafter"/>
</dbReference>
<evidence type="ECO:0000256" key="7">
    <source>
        <dbReference type="SAM" id="MobiDB-lite"/>
    </source>
</evidence>
<protein>
    <recommendedName>
        <fullName evidence="4">Alanine racemase</fullName>
        <ecNumber evidence="4">5.1.1.1</ecNumber>
    </recommendedName>
</protein>
<proteinExistence type="inferred from homology"/>
<sequence>MPQSPDPLPTSATTPPRPPSTARCPSPSRLTVDLAAIVANLRVVRDRAGARQVLFAVKADAYGHGAVAVAREVQRAGAADWLAVATVAEGQELVEAGVTLPILKLSPAAPQDLDAAVACGLRLTVLDRETVAEADAAAGRAGVVSPVHIGVDTGMGRIGLPPERLDEVARAVDEAPHLHLEGVFTHLPISDVPEGDAFTVAQIGRFLDAVGRTEKRRGPIPQVHMANSGAILGHDLGRTTMVRAGIVGYGYDPDPARAVGPHPRAAVRPALRWTSRVSFVKTVEKGTTIGYGRTWTAPRRTTIVTVPVGYADGYPRLLSNRGRVVIGGLACPVVGRVCMDQIMVDVGPQTSVAVGDEVVVLGRQGDVEITADELAGLTGTISYEITCGISKRVDRTWIGGSRAVPEGA</sequence>
<dbReference type="SMART" id="SM01005">
    <property type="entry name" value="Ala_racemase_C"/>
    <property type="match status" value="1"/>
</dbReference>
<keyword evidence="3 4" id="KW-0413">Isomerase</keyword>
<accession>K7S0N4</accession>
<dbReference type="InterPro" id="IPR011079">
    <property type="entry name" value="Ala_racemase_C"/>
</dbReference>
<dbReference type="SUPFAM" id="SSF51419">
    <property type="entry name" value="PLP-binding barrel"/>
    <property type="match status" value="1"/>
</dbReference>
<dbReference type="eggNOG" id="COG0787">
    <property type="taxonomic scope" value="Bacteria"/>
</dbReference>
<evidence type="ECO:0000313" key="10">
    <source>
        <dbReference type="Proteomes" id="UP000000214"/>
    </source>
</evidence>
<comment type="similarity">
    <text evidence="4">Belongs to the alanine racemase family.</text>
</comment>
<feature type="region of interest" description="Disordered" evidence="7">
    <location>
        <begin position="1"/>
        <end position="26"/>
    </location>
</feature>
<dbReference type="PATRIC" id="fig|1171373.8.peg.3053"/>
<dbReference type="Proteomes" id="UP000000214">
    <property type="component" value="Chromosome"/>
</dbReference>
<dbReference type="HAMAP" id="MF_01201">
    <property type="entry name" value="Ala_racemase"/>
    <property type="match status" value="1"/>
</dbReference>
<dbReference type="Gene3D" id="3.20.20.10">
    <property type="entry name" value="Alanine racemase"/>
    <property type="match status" value="1"/>
</dbReference>
<evidence type="ECO:0000256" key="2">
    <source>
        <dbReference type="ARBA" id="ARBA00022898"/>
    </source>
</evidence>
<dbReference type="PANTHER" id="PTHR30511">
    <property type="entry name" value="ALANINE RACEMASE"/>
    <property type="match status" value="1"/>
</dbReference>
<evidence type="ECO:0000256" key="3">
    <source>
        <dbReference type="ARBA" id="ARBA00023235"/>
    </source>
</evidence>
<dbReference type="InterPro" id="IPR000821">
    <property type="entry name" value="Ala_racemase"/>
</dbReference>
<feature type="modified residue" description="N6-(pyridoxal phosphate)lysine" evidence="4 5">
    <location>
        <position position="58"/>
    </location>
</feature>
<dbReference type="Pfam" id="PF00842">
    <property type="entry name" value="Ala_racemase_C"/>
    <property type="match status" value="1"/>
</dbReference>
<dbReference type="PANTHER" id="PTHR30511:SF0">
    <property type="entry name" value="ALANINE RACEMASE, CATABOLIC-RELATED"/>
    <property type="match status" value="1"/>
</dbReference>
<evidence type="ECO:0000256" key="6">
    <source>
        <dbReference type="PIRSR" id="PIRSR600821-52"/>
    </source>
</evidence>
<dbReference type="PRINTS" id="PR00992">
    <property type="entry name" value="ALARACEMASE"/>
</dbReference>
<dbReference type="STRING" id="1171373.PACID_31080"/>
<dbReference type="InterPro" id="IPR020622">
    <property type="entry name" value="Ala_racemase_pyridoxalP-BS"/>
</dbReference>
<comment type="catalytic activity">
    <reaction evidence="4">
        <text>L-alanine = D-alanine</text>
        <dbReference type="Rhea" id="RHEA:20249"/>
        <dbReference type="ChEBI" id="CHEBI:57416"/>
        <dbReference type="ChEBI" id="CHEBI:57972"/>
        <dbReference type="EC" id="5.1.1.1"/>
    </reaction>
</comment>
<dbReference type="KEGG" id="pbo:PACID_31080"/>
<feature type="domain" description="Alanine racemase C-terminal" evidence="8">
    <location>
        <begin position="270"/>
        <end position="398"/>
    </location>
</feature>